<name>B2J337_NOSP7</name>
<dbReference type="HOGENOM" id="CLU_541670_0_0_3"/>
<dbReference type="SUPFAM" id="SSF52540">
    <property type="entry name" value="P-loop containing nucleoside triphosphate hydrolases"/>
    <property type="match status" value="1"/>
</dbReference>
<accession>B2J337</accession>
<evidence type="ECO:0000259" key="2">
    <source>
        <dbReference type="Pfam" id="PF13614"/>
    </source>
</evidence>
<evidence type="ECO:0000313" key="3">
    <source>
        <dbReference type="EMBL" id="ACC82104.1"/>
    </source>
</evidence>
<dbReference type="EMBL" id="CP001037">
    <property type="protein sequence ID" value="ACC82104.1"/>
    <property type="molecule type" value="Genomic_DNA"/>
</dbReference>
<dbReference type="KEGG" id="npu:Npun_R3714"/>
<dbReference type="EnsemblBacteria" id="ACC82104">
    <property type="protein sequence ID" value="ACC82104"/>
    <property type="gene ID" value="Npun_R3714"/>
</dbReference>
<dbReference type="InterPro" id="IPR025669">
    <property type="entry name" value="AAA_dom"/>
</dbReference>
<protein>
    <submittedName>
        <fullName evidence="3">Cobyrinic acid a,c-diamide synthase</fullName>
    </submittedName>
</protein>
<dbReference type="PhylomeDB" id="B2J337"/>
<dbReference type="PANTHER" id="PTHR13696">
    <property type="entry name" value="P-LOOP CONTAINING NUCLEOSIDE TRIPHOSPHATE HYDROLASE"/>
    <property type="match status" value="1"/>
</dbReference>
<keyword evidence="4" id="KW-1185">Reference proteome</keyword>
<feature type="domain" description="Type I restriction enzyme R protein N-terminal" evidence="1">
    <location>
        <begin position="28"/>
        <end position="120"/>
    </location>
</feature>
<evidence type="ECO:0000313" key="4">
    <source>
        <dbReference type="Proteomes" id="UP000001191"/>
    </source>
</evidence>
<proteinExistence type="predicted"/>
<dbReference type="InterPro" id="IPR050678">
    <property type="entry name" value="DNA_Partitioning_ATPase"/>
</dbReference>
<dbReference type="STRING" id="63737.Npun_R3714"/>
<dbReference type="OrthoDB" id="9815116at2"/>
<organism evidence="3 4">
    <name type="scientific">Nostoc punctiforme (strain ATCC 29133 / PCC 73102)</name>
    <dbReference type="NCBI Taxonomy" id="63737"/>
    <lineage>
        <taxon>Bacteria</taxon>
        <taxon>Bacillati</taxon>
        <taxon>Cyanobacteriota</taxon>
        <taxon>Cyanophyceae</taxon>
        <taxon>Nostocales</taxon>
        <taxon>Nostocaceae</taxon>
        <taxon>Nostoc</taxon>
    </lineage>
</organism>
<gene>
    <name evidence="3" type="ordered locus">Npun_R3714</name>
</gene>
<reference evidence="4" key="1">
    <citation type="submission" date="2008-04" db="EMBL/GenBank/DDBJ databases">
        <title>Complete sequence of chromosome of Nostoc punctiforme ATCC 29133.</title>
        <authorList>
            <consortium name="US DOE Joint Genome Institute"/>
            <person name="Copeland A."/>
            <person name="Lucas S."/>
            <person name="Lapidus A."/>
            <person name="Glavina del Rio T."/>
            <person name="Dalin E."/>
            <person name="Tice H."/>
            <person name="Pitluck S."/>
            <person name="Chain P."/>
            <person name="Malfatti S."/>
            <person name="Shin M."/>
            <person name="Vergez L."/>
            <person name="Schmutz J."/>
            <person name="Larimer F."/>
            <person name="Land M."/>
            <person name="Hauser L."/>
            <person name="Kyrpides N."/>
            <person name="Kim E."/>
            <person name="Meeks J.C."/>
            <person name="Elhai J."/>
            <person name="Campbell E.L."/>
            <person name="Thiel T."/>
            <person name="Longmire J."/>
            <person name="Potts M."/>
            <person name="Atlas R."/>
        </authorList>
    </citation>
    <scope>NUCLEOTIDE SEQUENCE [LARGE SCALE GENOMIC DNA]</scope>
    <source>
        <strain evidence="4">ATCC 29133 / PCC 73102</strain>
    </source>
</reference>
<dbReference type="PANTHER" id="PTHR13696:SF99">
    <property type="entry name" value="COBYRINIC ACID AC-DIAMIDE SYNTHASE"/>
    <property type="match status" value="1"/>
</dbReference>
<dbReference type="Pfam" id="PF13614">
    <property type="entry name" value="AAA_31"/>
    <property type="match status" value="1"/>
</dbReference>
<dbReference type="InterPro" id="IPR029464">
    <property type="entry name" value="HSDR_N"/>
</dbReference>
<evidence type="ECO:0000259" key="1">
    <source>
        <dbReference type="Pfam" id="PF13588"/>
    </source>
</evidence>
<reference evidence="3 4" key="2">
    <citation type="journal article" date="2013" name="Plant Physiol.">
        <title>A Nostoc punctiforme Sugar Transporter Necessary to Establish a Cyanobacterium-Plant Symbiosis.</title>
        <authorList>
            <person name="Ekman M."/>
            <person name="Picossi S."/>
            <person name="Campbell E.L."/>
            <person name="Meeks J.C."/>
            <person name="Flores E."/>
        </authorList>
    </citation>
    <scope>NUCLEOTIDE SEQUENCE [LARGE SCALE GENOMIC DNA]</scope>
    <source>
        <strain evidence="4">ATCC 29133 / PCC 73102</strain>
    </source>
</reference>
<dbReference type="eggNOG" id="COG1192">
    <property type="taxonomic scope" value="Bacteria"/>
</dbReference>
<dbReference type="AlphaFoldDB" id="B2J337"/>
<dbReference type="CDD" id="cd02042">
    <property type="entry name" value="ParAB_family"/>
    <property type="match status" value="1"/>
</dbReference>
<sequence>MPLGASMIADYGSTLQNIFQGIAPNSNESDVEQKVVVPLLRILGYSNSDWQSQVVILQSKLDFLVGQPDSALIKPAYLIIEVKAPSKNIAHSVWQINNYMRHTGSVIGLLTNGYDFRILYNHDKRITTIVEYSQVTLIQKYRSFYKILSKKTYLNFTSTLYKNQQNIRLQFLNLISKEVQQEDMLGLFNKGKTFPSQIQQTSEEKILISQTKEERKSMIITVFNNKGGVGKTTTTINLAAALNKLGKRVLLIDIDAQANLTMGLGIDPLDDIEQKGKKDITHLLTEPRTKLEDTITTTNWGDVQLDLVPSHIRLSRMETTLNQTVDSDRLLAKKLKKHDYDFVLIDPPPSFGKVNSISLMASSAILIPTQLSAYAIRALEYVLDRTNEIEQLKDEPLPILGIAVSMYDQKSSNYNKSMVVRLFEIIEKSGGSNKVELFPENTWIPRLNIVSICQDKGYPLYQGEFDNTLVSQEKEAAQKVLERYTNLAQHLIKVTTGDSKNHG</sequence>
<dbReference type="Pfam" id="PF13588">
    <property type="entry name" value="HSDR_N_2"/>
    <property type="match status" value="1"/>
</dbReference>
<feature type="domain" description="AAA" evidence="2">
    <location>
        <begin position="219"/>
        <end position="394"/>
    </location>
</feature>
<dbReference type="Proteomes" id="UP000001191">
    <property type="component" value="Chromosome"/>
</dbReference>
<dbReference type="Gene3D" id="3.40.50.300">
    <property type="entry name" value="P-loop containing nucleotide triphosphate hydrolases"/>
    <property type="match status" value="1"/>
</dbReference>
<dbReference type="InterPro" id="IPR027417">
    <property type="entry name" value="P-loop_NTPase"/>
</dbReference>
<dbReference type="eggNOG" id="COG2810">
    <property type="taxonomic scope" value="Bacteria"/>
</dbReference>